<accession>A0A9D2ASE8</accession>
<evidence type="ECO:0000313" key="3">
    <source>
        <dbReference type="Proteomes" id="UP000824243"/>
    </source>
</evidence>
<feature type="transmembrane region" description="Helical" evidence="1">
    <location>
        <begin position="254"/>
        <end position="279"/>
    </location>
</feature>
<keyword evidence="1" id="KW-0812">Transmembrane</keyword>
<dbReference type="PANTHER" id="PTHR41771:SF1">
    <property type="entry name" value="MEMBRANE PROTEIN"/>
    <property type="match status" value="1"/>
</dbReference>
<proteinExistence type="predicted"/>
<feature type="transmembrane region" description="Helical" evidence="1">
    <location>
        <begin position="177"/>
        <end position="195"/>
    </location>
</feature>
<feature type="transmembrane region" description="Helical" evidence="1">
    <location>
        <begin position="126"/>
        <end position="145"/>
    </location>
</feature>
<feature type="transmembrane region" description="Helical" evidence="1">
    <location>
        <begin position="152"/>
        <end position="171"/>
    </location>
</feature>
<reference evidence="2" key="2">
    <citation type="submission" date="2021-04" db="EMBL/GenBank/DDBJ databases">
        <authorList>
            <person name="Gilroy R."/>
        </authorList>
    </citation>
    <scope>NUCLEOTIDE SEQUENCE</scope>
    <source>
        <strain evidence="2">ChiSjej5B23-15282</strain>
    </source>
</reference>
<evidence type="ECO:0000256" key="1">
    <source>
        <dbReference type="SAM" id="Phobius"/>
    </source>
</evidence>
<dbReference type="EMBL" id="DXFA01000079">
    <property type="protein sequence ID" value="HIX48190.1"/>
    <property type="molecule type" value="Genomic_DNA"/>
</dbReference>
<feature type="transmembrane region" description="Helical" evidence="1">
    <location>
        <begin position="202"/>
        <end position="223"/>
    </location>
</feature>
<dbReference type="InterPro" id="IPR012507">
    <property type="entry name" value="YibE_F"/>
</dbReference>
<evidence type="ECO:0000313" key="2">
    <source>
        <dbReference type="EMBL" id="HIX48190.1"/>
    </source>
</evidence>
<organism evidence="2 3">
    <name type="scientific">Candidatus Mediterraneibacter caccavium</name>
    <dbReference type="NCBI Taxonomy" id="2838661"/>
    <lineage>
        <taxon>Bacteria</taxon>
        <taxon>Bacillati</taxon>
        <taxon>Bacillota</taxon>
        <taxon>Clostridia</taxon>
        <taxon>Lachnospirales</taxon>
        <taxon>Lachnospiraceae</taxon>
        <taxon>Mediterraneibacter</taxon>
    </lineage>
</organism>
<dbReference type="PANTHER" id="PTHR41771">
    <property type="entry name" value="MEMBRANE PROTEIN-RELATED"/>
    <property type="match status" value="1"/>
</dbReference>
<reference evidence="2" key="1">
    <citation type="journal article" date="2021" name="PeerJ">
        <title>Extensive microbial diversity within the chicken gut microbiome revealed by metagenomics and culture.</title>
        <authorList>
            <person name="Gilroy R."/>
            <person name="Ravi A."/>
            <person name="Getino M."/>
            <person name="Pursley I."/>
            <person name="Horton D.L."/>
            <person name="Alikhan N.F."/>
            <person name="Baker D."/>
            <person name="Gharbi K."/>
            <person name="Hall N."/>
            <person name="Watson M."/>
            <person name="Adriaenssens E.M."/>
            <person name="Foster-Nyarko E."/>
            <person name="Jarju S."/>
            <person name="Secka A."/>
            <person name="Antonio M."/>
            <person name="Oren A."/>
            <person name="Chaudhuri R.R."/>
            <person name="La Ragione R."/>
            <person name="Hildebrand F."/>
            <person name="Pallen M.J."/>
        </authorList>
    </citation>
    <scope>NUCLEOTIDE SEQUENCE</scope>
    <source>
        <strain evidence="2">ChiSjej5B23-15282</strain>
    </source>
</reference>
<dbReference type="AlphaFoldDB" id="A0A9D2ASE8"/>
<gene>
    <name evidence="2" type="ORF">H9981_04145</name>
</gene>
<sequence length="381" mass="41289">MKRRRADLAVILAMAVLAAVICIINRSDPISYEMYTSEGITYEKGTVTQVLEENLEREQGSERYRGKQVLKVRMKTGELKGQEIEVSNELSSTHNILSGVGQNLVIKVDAPEGVTPFYSVFNYDRTAGTAMFLGMFALFMILVGGMKGLRSMIGLAYAMFLVMAFLLPAVYHGWPPVAAAVLTSLLIAVSSMVLLNGVSRKTVTAIAATMAGVIAAAVVYYIFSSVLHLSGFNLEESEELILIQNSTGMHVGELLFTGILIASLGAVMDMTMSVASSLFEMKHIHPEMTQKEIFRSGMTVGRDMIGTMCQTLVLAFAGTALASLLVMISYGTTFNQLLSSDYTALELMHSLTGSMAVILTVPITSGLSALVMESSWKNKNH</sequence>
<feature type="transmembrane region" description="Helical" evidence="1">
    <location>
        <begin position="351"/>
        <end position="372"/>
    </location>
</feature>
<name>A0A9D2ASE8_9FIRM</name>
<protein>
    <submittedName>
        <fullName evidence="2">YibE/F family protein</fullName>
    </submittedName>
</protein>
<keyword evidence="1" id="KW-0472">Membrane</keyword>
<feature type="transmembrane region" description="Helical" evidence="1">
    <location>
        <begin position="312"/>
        <end position="331"/>
    </location>
</feature>
<dbReference type="Pfam" id="PF07907">
    <property type="entry name" value="YibE_F"/>
    <property type="match status" value="1"/>
</dbReference>
<keyword evidence="1" id="KW-1133">Transmembrane helix</keyword>
<comment type="caution">
    <text evidence="2">The sequence shown here is derived from an EMBL/GenBank/DDBJ whole genome shotgun (WGS) entry which is preliminary data.</text>
</comment>
<dbReference type="Proteomes" id="UP000824243">
    <property type="component" value="Unassembled WGS sequence"/>
</dbReference>